<dbReference type="GO" id="GO:0008838">
    <property type="term" value="F:diaminopropionate ammonia-lyase activity"/>
    <property type="evidence" value="ECO:0007669"/>
    <property type="project" value="InterPro"/>
</dbReference>
<sequence length="420" mass="43624">MTVEISRRGPGVARPFTLVKNPTALHKAPWTADQNAILGDAAFSAARATISSWPGYAPTPLVALPGLARAAGVASIHYKDESGRFGLGSFKALGGAYAVARLLQREVETAMGHPVPMAEIVTGAHADLVAGITVCCATDGNHGRSVAWGAQTFGCACVIFIHATVSEGRKAAIAAYGAEVRRCAGNYDDSVREAQQTASREGWFVVSDTSYPGYMEIPKDVMQGYELMAAEAFEALSEPPTHVFLQTGVGGMAAAVAAQAKRRWGEGRPVIVLADPDQSACWVDSYRAGAPTPVHGDLDTLMAGLACGEVSALAWQILSTHGDAAMAVPDAAAVEMMRRLADPVAADPPLVAGESAVAGLAALFAAMDDAEARAALCLTSAARVLVFGTEGDTDPALYAELVGADAATVRARQPHRRAPE</sequence>
<comment type="cofactor">
    <cofactor evidence="1">
        <name>pyridoxal 5'-phosphate</name>
        <dbReference type="ChEBI" id="CHEBI:597326"/>
    </cofactor>
</comment>
<name>A0A4R2KMT0_9RHOB</name>
<gene>
    <name evidence="4" type="ORF">EV655_101118</name>
</gene>
<dbReference type="Proteomes" id="UP000295142">
    <property type="component" value="Unassembled WGS sequence"/>
</dbReference>
<proteinExistence type="predicted"/>
<protein>
    <submittedName>
        <fullName evidence="4">Diaminopropionate ammonia-lyase</fullName>
    </submittedName>
</protein>
<feature type="domain" description="Tryptophan synthase beta chain-like PALP" evidence="3">
    <location>
        <begin position="54"/>
        <end position="369"/>
    </location>
</feature>
<evidence type="ECO:0000256" key="1">
    <source>
        <dbReference type="ARBA" id="ARBA00001933"/>
    </source>
</evidence>
<dbReference type="Gene3D" id="3.40.50.1100">
    <property type="match status" value="3"/>
</dbReference>
<evidence type="ECO:0000313" key="4">
    <source>
        <dbReference type="EMBL" id="TCO73962.1"/>
    </source>
</evidence>
<dbReference type="PANTHER" id="PTHR42937:SF1">
    <property type="entry name" value="DIAMINOPROPIONATE AMMONIA-LYASE"/>
    <property type="match status" value="1"/>
</dbReference>
<dbReference type="AlphaFoldDB" id="A0A4R2KMT0"/>
<evidence type="ECO:0000313" key="5">
    <source>
        <dbReference type="Proteomes" id="UP000295142"/>
    </source>
</evidence>
<dbReference type="SUPFAM" id="SSF53686">
    <property type="entry name" value="Tryptophan synthase beta subunit-like PLP-dependent enzymes"/>
    <property type="match status" value="1"/>
</dbReference>
<dbReference type="InterPro" id="IPR036052">
    <property type="entry name" value="TrpB-like_PALP_sf"/>
</dbReference>
<dbReference type="NCBIfam" id="NF006058">
    <property type="entry name" value="PRK08206.1"/>
    <property type="match status" value="1"/>
</dbReference>
<dbReference type="OrthoDB" id="34584at2"/>
<organism evidence="4 5">
    <name type="scientific">Rhodovulum euryhalinum</name>
    <dbReference type="NCBI Taxonomy" id="35805"/>
    <lineage>
        <taxon>Bacteria</taxon>
        <taxon>Pseudomonadati</taxon>
        <taxon>Pseudomonadota</taxon>
        <taxon>Alphaproteobacteria</taxon>
        <taxon>Rhodobacterales</taxon>
        <taxon>Paracoccaceae</taxon>
        <taxon>Rhodovulum</taxon>
    </lineage>
</organism>
<dbReference type="CDD" id="cd00640">
    <property type="entry name" value="Trp-synth-beta_II"/>
    <property type="match status" value="1"/>
</dbReference>
<dbReference type="RefSeq" id="WP_132540206.1">
    <property type="nucleotide sequence ID" value="NZ_SLWW01000001.1"/>
</dbReference>
<comment type="caution">
    <text evidence="4">The sequence shown here is derived from an EMBL/GenBank/DDBJ whole genome shotgun (WGS) entry which is preliminary data.</text>
</comment>
<evidence type="ECO:0000256" key="2">
    <source>
        <dbReference type="ARBA" id="ARBA00022898"/>
    </source>
</evidence>
<accession>A0A4R2KMT0</accession>
<dbReference type="InterPro" id="IPR010081">
    <property type="entry name" value="DiNH2opropionate_NH3_lyase"/>
</dbReference>
<dbReference type="Pfam" id="PF00291">
    <property type="entry name" value="PALP"/>
    <property type="match status" value="1"/>
</dbReference>
<dbReference type="InterPro" id="IPR001926">
    <property type="entry name" value="TrpB-like_PALP"/>
</dbReference>
<dbReference type="PANTHER" id="PTHR42937">
    <property type="match status" value="1"/>
</dbReference>
<dbReference type="NCBIfam" id="TIGR01747">
    <property type="entry name" value="diampropi_NH3ly"/>
    <property type="match status" value="1"/>
</dbReference>
<dbReference type="GO" id="GO:0030170">
    <property type="term" value="F:pyridoxal phosphate binding"/>
    <property type="evidence" value="ECO:0007669"/>
    <property type="project" value="InterPro"/>
</dbReference>
<keyword evidence="2" id="KW-0663">Pyridoxal phosphate</keyword>
<dbReference type="EMBL" id="SLWW01000001">
    <property type="protein sequence ID" value="TCO73962.1"/>
    <property type="molecule type" value="Genomic_DNA"/>
</dbReference>
<keyword evidence="5" id="KW-1185">Reference proteome</keyword>
<reference evidence="4 5" key="1">
    <citation type="submission" date="2019-03" db="EMBL/GenBank/DDBJ databases">
        <title>Genomic Encyclopedia of Type Strains, Phase IV (KMG-IV): sequencing the most valuable type-strain genomes for metagenomic binning, comparative biology and taxonomic classification.</title>
        <authorList>
            <person name="Goeker M."/>
        </authorList>
    </citation>
    <scope>NUCLEOTIDE SEQUENCE [LARGE SCALE GENOMIC DNA]</scope>
    <source>
        <strain evidence="4 5">DSM 4868</strain>
    </source>
</reference>
<evidence type="ECO:0000259" key="3">
    <source>
        <dbReference type="Pfam" id="PF00291"/>
    </source>
</evidence>
<keyword evidence="4" id="KW-0456">Lyase</keyword>